<feature type="region of interest" description="Disordered" evidence="1">
    <location>
        <begin position="182"/>
        <end position="220"/>
    </location>
</feature>
<comment type="caution">
    <text evidence="3">The sequence shown here is derived from an EMBL/GenBank/DDBJ whole genome shotgun (WGS) entry which is preliminary data.</text>
</comment>
<keyword evidence="4" id="KW-1185">Reference proteome</keyword>
<evidence type="ECO:0000256" key="1">
    <source>
        <dbReference type="SAM" id="MobiDB-lite"/>
    </source>
</evidence>
<gene>
    <name evidence="3" type="ORF">V5799_031489</name>
</gene>
<evidence type="ECO:0000313" key="4">
    <source>
        <dbReference type="Proteomes" id="UP001321473"/>
    </source>
</evidence>
<sequence length="289" mass="32101">MAAVDSESGNASMLYPKNNPFPSSPLNATLHDFIYKTAVHCNGMNVSSIFYFDGWAYILDSEYSVHSACGTKQENAGIPLKKFVEETLCVKSINLEAWRVVSKPDEDYDTPVERDVASVIDRDSVASTPSQVSVATVSKSELLASDADVDMEDVDYAENEGRDEQEVVQDANIEELRVRRIEDIEDSDGDESIDGVIDEDEDEKPDIYTYDEDDDEYEHESPSDEFLDMFKVSPLEYDAGQVAVASIVTVIIGIAIGLAGYTCSRNITAESIKRGARHRAQKKALKKRR</sequence>
<dbReference type="AlphaFoldDB" id="A0AAQ4EK80"/>
<feature type="compositionally biased region" description="Acidic residues" evidence="1">
    <location>
        <begin position="183"/>
        <end position="220"/>
    </location>
</feature>
<keyword evidence="2" id="KW-0812">Transmembrane</keyword>
<feature type="transmembrane region" description="Helical" evidence="2">
    <location>
        <begin position="242"/>
        <end position="264"/>
    </location>
</feature>
<protein>
    <submittedName>
        <fullName evidence="3">Uncharacterized protein</fullName>
    </submittedName>
</protein>
<keyword evidence="2" id="KW-0472">Membrane</keyword>
<accession>A0AAQ4EK80</accession>
<proteinExistence type="predicted"/>
<name>A0AAQ4EK80_AMBAM</name>
<organism evidence="3 4">
    <name type="scientific">Amblyomma americanum</name>
    <name type="common">Lone star tick</name>
    <dbReference type="NCBI Taxonomy" id="6943"/>
    <lineage>
        <taxon>Eukaryota</taxon>
        <taxon>Metazoa</taxon>
        <taxon>Ecdysozoa</taxon>
        <taxon>Arthropoda</taxon>
        <taxon>Chelicerata</taxon>
        <taxon>Arachnida</taxon>
        <taxon>Acari</taxon>
        <taxon>Parasitiformes</taxon>
        <taxon>Ixodida</taxon>
        <taxon>Ixodoidea</taxon>
        <taxon>Ixodidae</taxon>
        <taxon>Amblyomminae</taxon>
        <taxon>Amblyomma</taxon>
    </lineage>
</organism>
<dbReference type="Proteomes" id="UP001321473">
    <property type="component" value="Unassembled WGS sequence"/>
</dbReference>
<reference evidence="3 4" key="1">
    <citation type="journal article" date="2023" name="Arcadia Sci">
        <title>De novo assembly of a long-read Amblyomma americanum tick genome.</title>
        <authorList>
            <person name="Chou S."/>
            <person name="Poskanzer K.E."/>
            <person name="Rollins M."/>
            <person name="Thuy-Boun P.S."/>
        </authorList>
    </citation>
    <scope>NUCLEOTIDE SEQUENCE [LARGE SCALE GENOMIC DNA]</scope>
    <source>
        <strain evidence="3">F_SG_1</strain>
        <tissue evidence="3">Salivary glands</tissue>
    </source>
</reference>
<dbReference type="EMBL" id="JARKHS020014447">
    <property type="protein sequence ID" value="KAK8775166.1"/>
    <property type="molecule type" value="Genomic_DNA"/>
</dbReference>
<evidence type="ECO:0000256" key="2">
    <source>
        <dbReference type="SAM" id="Phobius"/>
    </source>
</evidence>
<evidence type="ECO:0000313" key="3">
    <source>
        <dbReference type="EMBL" id="KAK8775166.1"/>
    </source>
</evidence>
<keyword evidence="2" id="KW-1133">Transmembrane helix</keyword>